<dbReference type="AlphaFoldDB" id="D5C3D4"/>
<organism evidence="2 3">
    <name type="scientific">Nitrosococcus halophilus (strain Nc4)</name>
    <dbReference type="NCBI Taxonomy" id="472759"/>
    <lineage>
        <taxon>Bacteria</taxon>
        <taxon>Pseudomonadati</taxon>
        <taxon>Pseudomonadota</taxon>
        <taxon>Gammaproteobacteria</taxon>
        <taxon>Chromatiales</taxon>
        <taxon>Chromatiaceae</taxon>
        <taxon>Nitrosococcus</taxon>
    </lineage>
</organism>
<protein>
    <submittedName>
        <fullName evidence="2">FRG domain protein</fullName>
    </submittedName>
</protein>
<evidence type="ECO:0000313" key="2">
    <source>
        <dbReference type="EMBL" id="ADE16841.1"/>
    </source>
</evidence>
<sequence length="188" mass="21123">MLTRFRYRAMGMLEYPPADNDPARWLFLMQHHGLPTRLLDWSESALAAVFFAVADKPDTDGCLYILVPMALNEQKVKQRVLLAPTSSPCSEIMWASFKGSKMPPKIVAISTYASNDRLARQRGTFTVHGITDDLCNIVASNVLRSIVIPSTLKRGLLEALAHLGITRTSLFHDLDALAWEMREQYDIS</sequence>
<keyword evidence="3" id="KW-1185">Reference proteome</keyword>
<evidence type="ECO:0000313" key="3">
    <source>
        <dbReference type="Proteomes" id="UP000001844"/>
    </source>
</evidence>
<dbReference type="Proteomes" id="UP000001844">
    <property type="component" value="Chromosome"/>
</dbReference>
<proteinExistence type="predicted"/>
<reference evidence="3" key="1">
    <citation type="submission" date="2010-04" db="EMBL/GenBank/DDBJ databases">
        <title>Complete genome sequence of Nitrosococcus halophilus Nc4, a salt-adapted, aerobic obligate ammonia-oxidizing sulfur purple bacterium.</title>
        <authorList>
            <consortium name="US DOE Joint Genome Institute"/>
            <person name="Campbell M.A."/>
            <person name="Malfatti S.A."/>
            <person name="Chain P.S.G."/>
            <person name="Heidelberg J.F."/>
            <person name="Ward B.B."/>
            <person name="Klotz M.G."/>
        </authorList>
    </citation>
    <scope>NUCLEOTIDE SEQUENCE [LARGE SCALE GENOMIC DNA]</scope>
    <source>
        <strain evidence="3">Nc4</strain>
    </source>
</reference>
<dbReference type="InterPro" id="IPR014966">
    <property type="entry name" value="FRG-dom"/>
</dbReference>
<name>D5C3D4_NITHN</name>
<dbReference type="KEGG" id="nhl:Nhal_3827"/>
<dbReference type="SMART" id="SM00901">
    <property type="entry name" value="FRG"/>
    <property type="match status" value="1"/>
</dbReference>
<feature type="domain" description="FRG" evidence="1">
    <location>
        <begin position="2"/>
        <end position="64"/>
    </location>
</feature>
<accession>D5C3D4</accession>
<dbReference type="eggNOG" id="ENOG502Z9DH">
    <property type="taxonomic scope" value="Bacteria"/>
</dbReference>
<evidence type="ECO:0000259" key="1">
    <source>
        <dbReference type="SMART" id="SM00901"/>
    </source>
</evidence>
<dbReference type="EMBL" id="CP001798">
    <property type="protein sequence ID" value="ADE16841.1"/>
    <property type="molecule type" value="Genomic_DNA"/>
</dbReference>
<gene>
    <name evidence="2" type="ordered locus">Nhal_3827</name>
</gene>
<dbReference type="HOGENOM" id="CLU_050026_3_1_6"/>
<dbReference type="Pfam" id="PF08867">
    <property type="entry name" value="FRG"/>
    <property type="match status" value="1"/>
</dbReference>